<protein>
    <submittedName>
        <fullName evidence="3">Uncharacterized protein</fullName>
    </submittedName>
</protein>
<accession>A0A517NYN4</accession>
<reference evidence="3 4" key="1">
    <citation type="submission" date="2019-02" db="EMBL/GenBank/DDBJ databases">
        <title>Deep-cultivation of Planctomycetes and their phenomic and genomic characterization uncovers novel biology.</title>
        <authorList>
            <person name="Wiegand S."/>
            <person name="Jogler M."/>
            <person name="Boedeker C."/>
            <person name="Pinto D."/>
            <person name="Vollmers J."/>
            <person name="Rivas-Marin E."/>
            <person name="Kohn T."/>
            <person name="Peeters S.H."/>
            <person name="Heuer A."/>
            <person name="Rast P."/>
            <person name="Oberbeckmann S."/>
            <person name="Bunk B."/>
            <person name="Jeske O."/>
            <person name="Meyerdierks A."/>
            <person name="Storesund J.E."/>
            <person name="Kallscheuer N."/>
            <person name="Luecker S."/>
            <person name="Lage O.M."/>
            <person name="Pohl T."/>
            <person name="Merkel B.J."/>
            <person name="Hornburger P."/>
            <person name="Mueller R.-W."/>
            <person name="Bruemmer F."/>
            <person name="Labrenz M."/>
            <person name="Spormann A.M."/>
            <person name="Op den Camp H."/>
            <person name="Overmann J."/>
            <person name="Amann R."/>
            <person name="Jetten M.S.M."/>
            <person name="Mascher T."/>
            <person name="Medema M.H."/>
            <person name="Devos D.P."/>
            <person name="Kaster A.-K."/>
            <person name="Ovreas L."/>
            <person name="Rohde M."/>
            <person name="Galperin M.Y."/>
            <person name="Jogler C."/>
        </authorList>
    </citation>
    <scope>NUCLEOTIDE SEQUENCE [LARGE SCALE GENOMIC DNA]</scope>
    <source>
        <strain evidence="3 4">K23_9</strain>
    </source>
</reference>
<keyword evidence="2" id="KW-1133">Transmembrane helix</keyword>
<evidence type="ECO:0000256" key="2">
    <source>
        <dbReference type="SAM" id="Phobius"/>
    </source>
</evidence>
<feature type="region of interest" description="Disordered" evidence="1">
    <location>
        <begin position="19"/>
        <end position="66"/>
    </location>
</feature>
<dbReference type="EMBL" id="CP036526">
    <property type="protein sequence ID" value="QDT12225.1"/>
    <property type="molecule type" value="Genomic_DNA"/>
</dbReference>
<evidence type="ECO:0000313" key="3">
    <source>
        <dbReference type="EMBL" id="QDT12225.1"/>
    </source>
</evidence>
<proteinExistence type="predicted"/>
<name>A0A517NYN4_9BACT</name>
<gene>
    <name evidence="3" type="ORF">K239x_42340</name>
</gene>
<feature type="transmembrane region" description="Helical" evidence="2">
    <location>
        <begin position="111"/>
        <end position="133"/>
    </location>
</feature>
<keyword evidence="4" id="KW-1185">Reference proteome</keyword>
<feature type="compositionally biased region" description="Low complexity" evidence="1">
    <location>
        <begin position="23"/>
        <end position="64"/>
    </location>
</feature>
<evidence type="ECO:0000256" key="1">
    <source>
        <dbReference type="SAM" id="MobiDB-lite"/>
    </source>
</evidence>
<keyword evidence="2" id="KW-0812">Transmembrane</keyword>
<evidence type="ECO:0000313" key="4">
    <source>
        <dbReference type="Proteomes" id="UP000319817"/>
    </source>
</evidence>
<keyword evidence="2" id="KW-0472">Membrane</keyword>
<dbReference type="AlphaFoldDB" id="A0A517NYN4"/>
<organism evidence="3 4">
    <name type="scientific">Stieleria marina</name>
    <dbReference type="NCBI Taxonomy" id="1930275"/>
    <lineage>
        <taxon>Bacteria</taxon>
        <taxon>Pseudomonadati</taxon>
        <taxon>Planctomycetota</taxon>
        <taxon>Planctomycetia</taxon>
        <taxon>Pirellulales</taxon>
        <taxon>Pirellulaceae</taxon>
        <taxon>Stieleria</taxon>
    </lineage>
</organism>
<sequence>MLGIPEAAAGKLVKCSCGKQLRAPGGTQKPAAKAGAPKAPAKPVAAKPVAAAKPAPTRAPAAAPQLDDDLFGELTDKDLTPVKGVYSPGQKAVVAGGPGDEVVKKSNKKMIIIIVVAVLLLAGIGVGVAGYLLGWFGGSNAAAAMIVARAGF</sequence>
<dbReference type="Proteomes" id="UP000319817">
    <property type="component" value="Chromosome"/>
</dbReference>